<protein>
    <submittedName>
        <fullName evidence="5">Helix-turn-helix domain-containing protein</fullName>
    </submittedName>
</protein>
<dbReference type="Gene3D" id="1.10.10.60">
    <property type="entry name" value="Homeodomain-like"/>
    <property type="match status" value="2"/>
</dbReference>
<dbReference type="PANTHER" id="PTHR47504">
    <property type="entry name" value="RIGHT ORIGIN-BINDING PROTEIN"/>
    <property type="match status" value="1"/>
</dbReference>
<dbReference type="EMBL" id="AALOKV010000041">
    <property type="protein sequence ID" value="EDB7208794.1"/>
    <property type="molecule type" value="Genomic_DNA"/>
</dbReference>
<reference evidence="5" key="1">
    <citation type="submission" date="2019-10" db="EMBL/GenBank/DDBJ databases">
        <authorList>
            <consortium name="NARMS: The National Antimicrobial Resistance Monitoring System"/>
        </authorList>
    </citation>
    <scope>NUCLEOTIDE SEQUENCE</scope>
    <source>
        <strain evidence="5">CVM N18S1278</strain>
    </source>
</reference>
<dbReference type="Pfam" id="PF12833">
    <property type="entry name" value="HTH_18"/>
    <property type="match status" value="1"/>
</dbReference>
<dbReference type="SMART" id="SM00342">
    <property type="entry name" value="HTH_ARAC"/>
    <property type="match status" value="1"/>
</dbReference>
<accession>A0A627FDA5</accession>
<dbReference type="InterPro" id="IPR029442">
    <property type="entry name" value="GyrI-like"/>
</dbReference>
<keyword evidence="1" id="KW-0805">Transcription regulation</keyword>
<evidence type="ECO:0000256" key="3">
    <source>
        <dbReference type="ARBA" id="ARBA00023163"/>
    </source>
</evidence>
<dbReference type="GO" id="GO:0003700">
    <property type="term" value="F:DNA-binding transcription factor activity"/>
    <property type="evidence" value="ECO:0007669"/>
    <property type="project" value="InterPro"/>
</dbReference>
<evidence type="ECO:0000313" key="5">
    <source>
        <dbReference type="EMBL" id="EDB7208794.1"/>
    </source>
</evidence>
<dbReference type="PANTHER" id="PTHR47504:SF3">
    <property type="entry name" value="HTH-TYPE TRANSCRIPTIONAL REGULATOR YKGA-RELATED"/>
    <property type="match status" value="1"/>
</dbReference>
<keyword evidence="2" id="KW-0238">DNA-binding</keyword>
<dbReference type="InterPro" id="IPR018060">
    <property type="entry name" value="HTH_AraC"/>
</dbReference>
<proteinExistence type="predicted"/>
<dbReference type="InterPro" id="IPR011256">
    <property type="entry name" value="Reg_factor_effector_dom_sf"/>
</dbReference>
<evidence type="ECO:0000259" key="4">
    <source>
        <dbReference type="PROSITE" id="PS01124"/>
    </source>
</evidence>
<dbReference type="GO" id="GO:0043565">
    <property type="term" value="F:sequence-specific DNA binding"/>
    <property type="evidence" value="ECO:0007669"/>
    <property type="project" value="InterPro"/>
</dbReference>
<keyword evidence="3" id="KW-0804">Transcription</keyword>
<dbReference type="InterPro" id="IPR009057">
    <property type="entry name" value="Homeodomain-like_sf"/>
</dbReference>
<dbReference type="PROSITE" id="PS01124">
    <property type="entry name" value="HTH_ARAC_FAMILY_2"/>
    <property type="match status" value="1"/>
</dbReference>
<comment type="caution">
    <text evidence="5">The sequence shown here is derived from an EMBL/GenBank/DDBJ whole genome shotgun (WGS) entry which is preliminary data.</text>
</comment>
<gene>
    <name evidence="5" type="ORF">F9173_24885</name>
</gene>
<feature type="domain" description="HTH araC/xylS-type" evidence="4">
    <location>
        <begin position="8"/>
        <end position="107"/>
    </location>
</feature>
<organism evidence="5">
    <name type="scientific">Salmonella enterica</name>
    <name type="common">Salmonella choleraesuis</name>
    <dbReference type="NCBI Taxonomy" id="28901"/>
    <lineage>
        <taxon>Bacteria</taxon>
        <taxon>Pseudomonadati</taxon>
        <taxon>Pseudomonadota</taxon>
        <taxon>Gammaproteobacteria</taxon>
        <taxon>Enterobacterales</taxon>
        <taxon>Enterobacteriaceae</taxon>
        <taxon>Salmonella</taxon>
    </lineage>
</organism>
<dbReference type="Gene3D" id="3.20.80.10">
    <property type="entry name" value="Regulatory factor, effector binding domain"/>
    <property type="match status" value="1"/>
</dbReference>
<evidence type="ECO:0000256" key="1">
    <source>
        <dbReference type="ARBA" id="ARBA00023015"/>
    </source>
</evidence>
<dbReference type="SUPFAM" id="SSF55136">
    <property type="entry name" value="Probable bacterial effector-binding domain"/>
    <property type="match status" value="1"/>
</dbReference>
<evidence type="ECO:0000256" key="2">
    <source>
        <dbReference type="ARBA" id="ARBA00023125"/>
    </source>
</evidence>
<dbReference type="SUPFAM" id="SSF46689">
    <property type="entry name" value="Homeodomain-like"/>
    <property type="match status" value="2"/>
</dbReference>
<dbReference type="InterPro" id="IPR050959">
    <property type="entry name" value="MarA-like"/>
</dbReference>
<name>A0A627FDA5_SALER</name>
<dbReference type="AlphaFoldDB" id="A0A627FDA5"/>
<sequence>MLKEMMVNSVIQHIEDNLENYFITIDSLVIYSGYSRRYLQLVFKQCIGMPIGKYIRVRRASRSAALLKLTKLSILDISERLLYDSQQTFTREFRKIIGCTPMQYRNNACWQLEKLLGRKYVNETYPSPVLCHLDKKKVFGKFFDHKEPILYTGVDARTRWGKMHAHINRYNKITVSNRIPFNNKGDVTARSVLWTNKETSNCCITIEEGMYAHFSFQCYMSEYMDFMYKIYYNSLPKYGLNKRDAYDIENISINTHANNVYLTCHIYLPVHVADSSCCKLKYV</sequence>
<dbReference type="Pfam" id="PF06445">
    <property type="entry name" value="GyrI-like"/>
    <property type="match status" value="1"/>
</dbReference>